<dbReference type="PROSITE" id="PS50096">
    <property type="entry name" value="IQ"/>
    <property type="match status" value="1"/>
</dbReference>
<dbReference type="AlphaFoldDB" id="A0A8X8CPK9"/>
<dbReference type="NCBIfam" id="TIGR00756">
    <property type="entry name" value="PPR"/>
    <property type="match status" value="11"/>
</dbReference>
<feature type="repeat" description="PPR" evidence="4">
    <location>
        <begin position="335"/>
        <end position="369"/>
    </location>
</feature>
<protein>
    <recommendedName>
        <fullName evidence="8">Pentatricopeptide repeat-containing protein</fullName>
    </recommendedName>
</protein>
<dbReference type="Pfam" id="PF13041">
    <property type="entry name" value="PPR_2"/>
    <property type="match status" value="2"/>
</dbReference>
<evidence type="ECO:0000313" key="6">
    <source>
        <dbReference type="EMBL" id="KAG6761709.1"/>
    </source>
</evidence>
<feature type="repeat" description="PPR" evidence="4">
    <location>
        <begin position="192"/>
        <end position="226"/>
    </location>
</feature>
<feature type="repeat" description="PPR" evidence="4">
    <location>
        <begin position="65"/>
        <end position="99"/>
    </location>
</feature>
<dbReference type="PANTHER" id="PTHR46128">
    <property type="entry name" value="MITOCHONDRIAL GROUP I INTRON SPLICING FACTOR CCM1"/>
    <property type="match status" value="1"/>
</dbReference>
<accession>A0A8X8CPK9</accession>
<dbReference type="InterPro" id="IPR002885">
    <property type="entry name" value="PPR_rpt"/>
</dbReference>
<feature type="compositionally biased region" description="Basic and acidic residues" evidence="5">
    <location>
        <begin position="653"/>
        <end position="671"/>
    </location>
</feature>
<keyword evidence="2" id="KW-0677">Repeat</keyword>
<dbReference type="Pfam" id="PF01535">
    <property type="entry name" value="PPR"/>
    <property type="match status" value="11"/>
</dbReference>
<name>A0A8X8CPK9_POPTO</name>
<dbReference type="FunFam" id="1.25.40.10:FF:000212">
    <property type="entry name" value="Pentatricopeptide repeat-containing protein At2g03380, mitochondrial"/>
    <property type="match status" value="1"/>
</dbReference>
<dbReference type="Pfam" id="PF20431">
    <property type="entry name" value="E_motif"/>
    <property type="match status" value="1"/>
</dbReference>
<dbReference type="EMBL" id="JAAWWB010000018">
    <property type="protein sequence ID" value="KAG6761709.1"/>
    <property type="molecule type" value="Genomic_DNA"/>
</dbReference>
<comment type="caution">
    <text evidence="6">The sequence shown here is derived from an EMBL/GenBank/DDBJ whole genome shotgun (WGS) entry which is preliminary data.</text>
</comment>
<dbReference type="Pfam" id="PF12854">
    <property type="entry name" value="PPR_1"/>
    <property type="match status" value="1"/>
</dbReference>
<feature type="region of interest" description="Disordered" evidence="5">
    <location>
        <begin position="737"/>
        <end position="768"/>
    </location>
</feature>
<dbReference type="PANTHER" id="PTHR46128:SF331">
    <property type="entry name" value="PENTACOTRIPEPTIDE-REPEAT REGION OF PRORP DOMAIN-CONTAINING PROTEIN"/>
    <property type="match status" value="1"/>
</dbReference>
<sequence length="822" mass="92530">MLRCISAVVSKRGFLRARLLSSYTRPHRSAQDLYLYEFNKKISNLAKNGRIDEARALFDQMEETNTVSWNAIIRGYVKRREMAKARKLFDEMPQRDIVSWNLMISGYVSCHGIRFLKEGRNLFDRMPERDIVSWNTMISGYAKNGRMDEALWMFKLMPGGDVVSWNAIVTGFLQNGDVARAIEYFERMPERDAASLSALVSGLIRNGELDEAARVVVRFERDGGRKENLLQAYNTLIAGYGRRDRVDEARKLFDQIRFCDGKGKGGDGRFGRNVVSWNTMIMCYVKAGNIVSARELFEQMMERDTISWNTMISGYVNMLDMDEASRLFCEMPNPDIYSWNKMIAGHAQIGDLDRVNDLFRRMPQKNLVSWNSVITGYEKNYEYIGAIKIFIQMQVEGEKPDRHTLSSVLSVSAGIVDLQLGMQIHQLVTKTVIPDVPINNALITMYSRCGAIIEAGKLFDEVKLQKEVISWNAMIGGYASHGYAVEALEVFKLMKSFDVRPTHITFISVLHACAHAGLVEEGRVIFESMAGEFGIEPSVEHYASLVDVMSRHGQLEQALDLINSMPFEPNKAVWGALLGAAKVHNNIEVARVAAEALIRLEPDSSGPYVLLYNMYADVGQWDSASELKGCSEQVCFNSLSKKSSEQVQLQKSSKHEQPKKSSEQEQPKESSEQEQLLLILLLWNGKTLINMKNFFATGDRENDANNDVAAVVSVAATDFAAADEANNDFAADHRADSAHLDPHADSEESIDRRNLSNTRSSPFSASQQILSPAVIVSSSGNTRSRPEREHRRPLWMRDYVSGEDLSEEESYMVMFAAADDPA</sequence>
<dbReference type="PROSITE" id="PS51375">
    <property type="entry name" value="PPR"/>
    <property type="match status" value="6"/>
</dbReference>
<feature type="compositionally biased region" description="Basic and acidic residues" evidence="5">
    <location>
        <begin position="737"/>
        <end position="754"/>
    </location>
</feature>
<evidence type="ECO:0000256" key="1">
    <source>
        <dbReference type="ARBA" id="ARBA00007626"/>
    </source>
</evidence>
<dbReference type="OrthoDB" id="185373at2759"/>
<feature type="repeat" description="PPR" evidence="4">
    <location>
        <begin position="130"/>
        <end position="164"/>
    </location>
</feature>
<evidence type="ECO:0000256" key="5">
    <source>
        <dbReference type="SAM" id="MobiDB-lite"/>
    </source>
</evidence>
<feature type="compositionally biased region" description="Polar residues" evidence="5">
    <location>
        <begin position="755"/>
        <end position="768"/>
    </location>
</feature>
<evidence type="ECO:0000256" key="4">
    <source>
        <dbReference type="PROSITE-ProRule" id="PRU00708"/>
    </source>
</evidence>
<evidence type="ECO:0008006" key="8">
    <source>
        <dbReference type="Google" id="ProtNLM"/>
    </source>
</evidence>
<gene>
    <name evidence="6" type="ORF">POTOM_034938</name>
</gene>
<reference evidence="6" key="1">
    <citation type="journal article" date="2020" name="bioRxiv">
        <title>Hybrid origin of Populus tomentosa Carr. identified through genome sequencing and phylogenomic analysis.</title>
        <authorList>
            <person name="An X."/>
            <person name="Gao K."/>
            <person name="Chen Z."/>
            <person name="Li J."/>
            <person name="Yang X."/>
            <person name="Yang X."/>
            <person name="Zhou J."/>
            <person name="Guo T."/>
            <person name="Zhao T."/>
            <person name="Huang S."/>
            <person name="Miao D."/>
            <person name="Khan W.U."/>
            <person name="Rao P."/>
            <person name="Ye M."/>
            <person name="Lei B."/>
            <person name="Liao W."/>
            <person name="Wang J."/>
            <person name="Ji L."/>
            <person name="Li Y."/>
            <person name="Guo B."/>
            <person name="Mustafa N.S."/>
            <person name="Li S."/>
            <person name="Yun Q."/>
            <person name="Keller S.R."/>
            <person name="Mao J."/>
            <person name="Zhang R."/>
            <person name="Strauss S.H."/>
        </authorList>
    </citation>
    <scope>NUCLEOTIDE SEQUENCE</scope>
    <source>
        <strain evidence="6">GM15</strain>
        <tissue evidence="6">Leaf</tissue>
    </source>
</reference>
<dbReference type="Proteomes" id="UP000886885">
    <property type="component" value="Chromosome 9D"/>
</dbReference>
<evidence type="ECO:0000313" key="7">
    <source>
        <dbReference type="Proteomes" id="UP000886885"/>
    </source>
</evidence>
<comment type="similarity">
    <text evidence="1">Belongs to the PPR family. P subfamily.</text>
</comment>
<evidence type="ECO:0000256" key="2">
    <source>
        <dbReference type="ARBA" id="ARBA00022737"/>
    </source>
</evidence>
<evidence type="ECO:0000256" key="3">
    <source>
        <dbReference type="ARBA" id="ARBA00061659"/>
    </source>
</evidence>
<feature type="repeat" description="PPR" evidence="4">
    <location>
        <begin position="273"/>
        <end position="307"/>
    </location>
</feature>
<feature type="repeat" description="PPR" evidence="4">
    <location>
        <begin position="467"/>
        <end position="501"/>
    </location>
</feature>
<keyword evidence="7" id="KW-1185">Reference proteome</keyword>
<organism evidence="6 7">
    <name type="scientific">Populus tomentosa</name>
    <name type="common">Chinese white poplar</name>
    <dbReference type="NCBI Taxonomy" id="118781"/>
    <lineage>
        <taxon>Eukaryota</taxon>
        <taxon>Viridiplantae</taxon>
        <taxon>Streptophyta</taxon>
        <taxon>Embryophyta</taxon>
        <taxon>Tracheophyta</taxon>
        <taxon>Spermatophyta</taxon>
        <taxon>Magnoliopsida</taxon>
        <taxon>eudicotyledons</taxon>
        <taxon>Gunneridae</taxon>
        <taxon>Pentapetalae</taxon>
        <taxon>rosids</taxon>
        <taxon>fabids</taxon>
        <taxon>Malpighiales</taxon>
        <taxon>Salicaceae</taxon>
        <taxon>Saliceae</taxon>
        <taxon>Populus</taxon>
    </lineage>
</organism>
<feature type="region of interest" description="Disordered" evidence="5">
    <location>
        <begin position="646"/>
        <end position="671"/>
    </location>
</feature>
<dbReference type="InterPro" id="IPR046848">
    <property type="entry name" value="E_motif"/>
</dbReference>
<dbReference type="InterPro" id="IPR050872">
    <property type="entry name" value="PPR_P_subfamily"/>
</dbReference>
<proteinExistence type="inferred from homology"/>
<comment type="similarity">
    <text evidence="3">Belongs to the PPR family. PCMP-E subfamily.</text>
</comment>